<name>A0ABN7UNA7_GIGMA</name>
<keyword evidence="2" id="KW-1185">Reference proteome</keyword>
<comment type="caution">
    <text evidence="1">The sequence shown here is derived from an EMBL/GenBank/DDBJ whole genome shotgun (WGS) entry which is preliminary data.</text>
</comment>
<protein>
    <submittedName>
        <fullName evidence="1">15272_t:CDS:1</fullName>
    </submittedName>
</protein>
<dbReference type="EMBL" id="CAJVQB010004210">
    <property type="protein sequence ID" value="CAG8629852.1"/>
    <property type="molecule type" value="Genomic_DNA"/>
</dbReference>
<gene>
    <name evidence="1" type="ORF">GMARGA_LOCUS8275</name>
</gene>
<organism evidence="1 2">
    <name type="scientific">Gigaspora margarita</name>
    <dbReference type="NCBI Taxonomy" id="4874"/>
    <lineage>
        <taxon>Eukaryota</taxon>
        <taxon>Fungi</taxon>
        <taxon>Fungi incertae sedis</taxon>
        <taxon>Mucoromycota</taxon>
        <taxon>Glomeromycotina</taxon>
        <taxon>Glomeromycetes</taxon>
        <taxon>Diversisporales</taxon>
        <taxon>Gigasporaceae</taxon>
        <taxon>Gigaspora</taxon>
    </lineage>
</organism>
<evidence type="ECO:0000313" key="2">
    <source>
        <dbReference type="Proteomes" id="UP000789901"/>
    </source>
</evidence>
<reference evidence="1 2" key="1">
    <citation type="submission" date="2021-06" db="EMBL/GenBank/DDBJ databases">
        <authorList>
            <person name="Kallberg Y."/>
            <person name="Tangrot J."/>
            <person name="Rosling A."/>
        </authorList>
    </citation>
    <scope>NUCLEOTIDE SEQUENCE [LARGE SCALE GENOMIC DNA]</scope>
    <source>
        <strain evidence="1 2">120-4 pot B 10/14</strain>
    </source>
</reference>
<dbReference type="Proteomes" id="UP000789901">
    <property type="component" value="Unassembled WGS sequence"/>
</dbReference>
<accession>A0ABN7UNA7</accession>
<proteinExistence type="predicted"/>
<evidence type="ECO:0000313" key="1">
    <source>
        <dbReference type="EMBL" id="CAG8629852.1"/>
    </source>
</evidence>
<sequence>MILQVIKRKQITGLEMTLNESKIEVLTGDNLEEAEKKVVLLYAECGLEETLITKTKIIVKNKDKIEINSRYNNIKLDLQTSLTLWDFLANSRLAKIKWCFSYFGKITVSEWKDFDKTRAVFVNIQCRNKKKKEIYKVHGPKHRAVLREIPYTVLKAALLRQLERMKAKIVFIPKNSNENQKSIALFILNAERI</sequence>